<evidence type="ECO:0000313" key="1">
    <source>
        <dbReference type="EMBL" id="CAE0439738.1"/>
    </source>
</evidence>
<dbReference type="PANTHER" id="PTHR12333:SF0">
    <property type="entry name" value="COMM DOMAIN-CONTAINING PROTEIN 10"/>
    <property type="match status" value="1"/>
</dbReference>
<protein>
    <submittedName>
        <fullName evidence="1">Uncharacterized protein</fullName>
    </submittedName>
</protein>
<proteinExistence type="predicted"/>
<accession>A0A6S8CXZ5</accession>
<sequence length="220" mass="24919">MVFAVTERVVGCVELLNSCPVEKLQGLLKRIQTSIISTSTSTSEKKTKSQHAAVFTEAELVQLQYVLELKSGQVQDVVEICSYILEQCIYHNLSAAKLQSFLCSDAVKMLPSHAEAFASFWDSALEGKFVESLRGKQFGPRYVESTRWNLHMNLAKEDAFQTKDCYATIQFDIRNTHPNTANRIKNENENETVAVEFSHEDLSEFFTKINLIQRQLDGLT</sequence>
<dbReference type="InterPro" id="IPR037361">
    <property type="entry name" value="COMMD10"/>
</dbReference>
<gene>
    <name evidence="1" type="ORF">ASTO00021_LOCUS9913</name>
    <name evidence="2" type="ORF">ASTO00021_LOCUS9914</name>
    <name evidence="3" type="ORF">ASTO00021_LOCUS9917</name>
</gene>
<evidence type="ECO:0000313" key="3">
    <source>
        <dbReference type="EMBL" id="CAE0439742.1"/>
    </source>
</evidence>
<dbReference type="EMBL" id="HBIN01013138">
    <property type="protein sequence ID" value="CAE0439739.1"/>
    <property type="molecule type" value="Transcribed_RNA"/>
</dbReference>
<dbReference type="EMBL" id="HBIN01013141">
    <property type="protein sequence ID" value="CAE0439742.1"/>
    <property type="molecule type" value="Transcribed_RNA"/>
</dbReference>
<organism evidence="1">
    <name type="scientific">Aplanochytrium stocchinoi</name>
    <dbReference type="NCBI Taxonomy" id="215587"/>
    <lineage>
        <taxon>Eukaryota</taxon>
        <taxon>Sar</taxon>
        <taxon>Stramenopiles</taxon>
        <taxon>Bigyra</taxon>
        <taxon>Labyrinthulomycetes</taxon>
        <taxon>Thraustochytrida</taxon>
        <taxon>Thraustochytriidae</taxon>
        <taxon>Aplanochytrium</taxon>
    </lineage>
</organism>
<evidence type="ECO:0000313" key="2">
    <source>
        <dbReference type="EMBL" id="CAE0439739.1"/>
    </source>
</evidence>
<dbReference type="EMBL" id="HBIN01013137">
    <property type="protein sequence ID" value="CAE0439738.1"/>
    <property type="molecule type" value="Transcribed_RNA"/>
</dbReference>
<name>A0A6S8CXZ5_9STRA</name>
<reference evidence="1" key="1">
    <citation type="submission" date="2021-01" db="EMBL/GenBank/DDBJ databases">
        <authorList>
            <person name="Corre E."/>
            <person name="Pelletier E."/>
            <person name="Niang G."/>
            <person name="Scheremetjew M."/>
            <person name="Finn R."/>
            <person name="Kale V."/>
            <person name="Holt S."/>
            <person name="Cochrane G."/>
            <person name="Meng A."/>
            <person name="Brown T."/>
            <person name="Cohen L."/>
        </authorList>
    </citation>
    <scope>NUCLEOTIDE SEQUENCE</scope>
    <source>
        <strain evidence="1">GSBS06</strain>
    </source>
</reference>
<dbReference type="AlphaFoldDB" id="A0A6S8CXZ5"/>
<dbReference type="PANTHER" id="PTHR12333">
    <property type="entry name" value="COMM DOMAIN CONTAINING PROTEIN 10"/>
    <property type="match status" value="1"/>
</dbReference>